<proteinExistence type="predicted"/>
<name>A0A2P2MS93_RHIMU</name>
<protein>
    <submittedName>
        <fullName evidence="1">Uncharacterized protein MANES_13G155200</fullName>
    </submittedName>
</protein>
<dbReference type="EMBL" id="GGEC01052619">
    <property type="protein sequence ID" value="MBX33103.1"/>
    <property type="molecule type" value="Transcribed_RNA"/>
</dbReference>
<accession>A0A2P2MS93</accession>
<sequence length="42" mass="4996">MHRDFRVSIKSTKITHLKHCKIICGLSNLNVHQRIQYNVCPY</sequence>
<dbReference type="AlphaFoldDB" id="A0A2P2MS93"/>
<evidence type="ECO:0000313" key="1">
    <source>
        <dbReference type="EMBL" id="MBX33103.1"/>
    </source>
</evidence>
<organism evidence="1">
    <name type="scientific">Rhizophora mucronata</name>
    <name type="common">Asiatic mangrove</name>
    <dbReference type="NCBI Taxonomy" id="61149"/>
    <lineage>
        <taxon>Eukaryota</taxon>
        <taxon>Viridiplantae</taxon>
        <taxon>Streptophyta</taxon>
        <taxon>Embryophyta</taxon>
        <taxon>Tracheophyta</taxon>
        <taxon>Spermatophyta</taxon>
        <taxon>Magnoliopsida</taxon>
        <taxon>eudicotyledons</taxon>
        <taxon>Gunneridae</taxon>
        <taxon>Pentapetalae</taxon>
        <taxon>rosids</taxon>
        <taxon>fabids</taxon>
        <taxon>Malpighiales</taxon>
        <taxon>Rhizophoraceae</taxon>
        <taxon>Rhizophora</taxon>
    </lineage>
</organism>
<reference evidence="1" key="1">
    <citation type="submission" date="2018-02" db="EMBL/GenBank/DDBJ databases">
        <title>Rhizophora mucronata_Transcriptome.</title>
        <authorList>
            <person name="Meera S.P."/>
            <person name="Sreeshan A."/>
            <person name="Augustine A."/>
        </authorList>
    </citation>
    <scope>NUCLEOTIDE SEQUENCE</scope>
    <source>
        <tissue evidence="1">Leaf</tissue>
    </source>
</reference>